<protein>
    <submittedName>
        <fullName evidence="3">Putative ATP synthase, subunit I</fullName>
    </submittedName>
</protein>
<keyword evidence="2" id="KW-0812">Transmembrane</keyword>
<reference evidence="3 4" key="1">
    <citation type="journal article" date="2013" name="Front. Microbiol.">
        <title>The genome of Nitrospina gracilis illuminates the metabolism and evolution of the major marine nitrite oxidizer.</title>
        <authorList>
            <person name="Luecker S."/>
            <person name="Nowka B."/>
            <person name="Rattei T."/>
            <person name="Spieck E."/>
            <person name="and Daims H."/>
        </authorList>
    </citation>
    <scope>NUCLEOTIDE SEQUENCE [LARGE SCALE GENOMIC DNA]</scope>
    <source>
        <strain evidence="3 4">3/211</strain>
    </source>
</reference>
<dbReference type="STRING" id="1266370.NITGR_870014"/>
<dbReference type="HOGENOM" id="CLU_2330864_0_0_0"/>
<keyword evidence="4" id="KW-1185">Reference proteome</keyword>
<dbReference type="Pfam" id="PF09527">
    <property type="entry name" value="ATPase_gene1"/>
    <property type="match status" value="1"/>
</dbReference>
<gene>
    <name evidence="3" type="ORF">NITGR_870014</name>
</gene>
<dbReference type="PIRSF" id="PIRSF032126">
    <property type="entry name" value="F0F1_ATP_synthase_subunit_I"/>
    <property type="match status" value="1"/>
</dbReference>
<dbReference type="AlphaFoldDB" id="M1Z289"/>
<feature type="compositionally biased region" description="Basic and acidic residues" evidence="1">
    <location>
        <begin position="77"/>
        <end position="87"/>
    </location>
</feature>
<dbReference type="OrthoDB" id="15401at2"/>
<evidence type="ECO:0000313" key="3">
    <source>
        <dbReference type="EMBL" id="CCQ91846.1"/>
    </source>
</evidence>
<name>M1Z289_NITG3</name>
<feature type="region of interest" description="Disordered" evidence="1">
    <location>
        <begin position="69"/>
        <end position="98"/>
    </location>
</feature>
<dbReference type="InterPro" id="IPR032820">
    <property type="entry name" value="ATPase_put"/>
</dbReference>
<evidence type="ECO:0000313" key="4">
    <source>
        <dbReference type="Proteomes" id="UP000011704"/>
    </source>
</evidence>
<accession>M1Z289</accession>
<feature type="transmembrane region" description="Helical" evidence="2">
    <location>
        <begin position="44"/>
        <end position="62"/>
    </location>
</feature>
<organism evidence="3 4">
    <name type="scientific">Nitrospina gracilis (strain 3/211)</name>
    <dbReference type="NCBI Taxonomy" id="1266370"/>
    <lineage>
        <taxon>Bacteria</taxon>
        <taxon>Pseudomonadati</taxon>
        <taxon>Nitrospinota/Tectimicrobiota group</taxon>
        <taxon>Nitrospinota</taxon>
        <taxon>Nitrospinia</taxon>
        <taxon>Nitrospinales</taxon>
        <taxon>Nitrospinaceae</taxon>
        <taxon>Nitrospina</taxon>
    </lineage>
</organism>
<dbReference type="EMBL" id="CAQJ01000096">
    <property type="protein sequence ID" value="CCQ91846.1"/>
    <property type="molecule type" value="Genomic_DNA"/>
</dbReference>
<dbReference type="Proteomes" id="UP000011704">
    <property type="component" value="Unassembled WGS sequence"/>
</dbReference>
<dbReference type="RefSeq" id="WP_005011083.1">
    <property type="nucleotide sequence ID" value="NZ_HG422173.1"/>
</dbReference>
<comment type="caution">
    <text evidence="3">The sequence shown here is derived from an EMBL/GenBank/DDBJ whole genome shotgun (WGS) entry which is preliminary data.</text>
</comment>
<keyword evidence="2" id="KW-0472">Membrane</keyword>
<dbReference type="InterPro" id="IPR016989">
    <property type="entry name" value="Atp1_alphaprobac"/>
</dbReference>
<keyword evidence="2" id="KW-1133">Transmembrane helix</keyword>
<evidence type="ECO:0000256" key="1">
    <source>
        <dbReference type="SAM" id="MobiDB-lite"/>
    </source>
</evidence>
<evidence type="ECO:0000256" key="2">
    <source>
        <dbReference type="SAM" id="Phobius"/>
    </source>
</evidence>
<proteinExistence type="predicted"/>
<feature type="transmembrane region" description="Helical" evidence="2">
    <location>
        <begin position="21"/>
        <end position="38"/>
    </location>
</feature>
<sequence>MKSGSSLRQGLSYAFRLGTELTVATLIGALMGYALDHFLETDPWFLAVGVLFGGAAGVLNVYRTAMNMEQDWGPDAPEGKNDNKTDLDDGPPDPNRDD</sequence>
<dbReference type="InParanoid" id="M1Z289"/>